<evidence type="ECO:0000313" key="3">
    <source>
        <dbReference type="Proteomes" id="UP001165121"/>
    </source>
</evidence>
<comment type="caution">
    <text evidence="2">The sequence shown here is derived from an EMBL/GenBank/DDBJ whole genome shotgun (WGS) entry which is preliminary data.</text>
</comment>
<reference evidence="2" key="1">
    <citation type="submission" date="2023-04" db="EMBL/GenBank/DDBJ databases">
        <title>Phytophthora fragariaefolia NBRC 109709.</title>
        <authorList>
            <person name="Ichikawa N."/>
            <person name="Sato H."/>
            <person name="Tonouchi N."/>
        </authorList>
    </citation>
    <scope>NUCLEOTIDE SEQUENCE</scope>
    <source>
        <strain evidence="2">NBRC 109709</strain>
    </source>
</reference>
<evidence type="ECO:0000313" key="2">
    <source>
        <dbReference type="EMBL" id="GMF43931.1"/>
    </source>
</evidence>
<feature type="compositionally biased region" description="Basic and acidic residues" evidence="1">
    <location>
        <begin position="98"/>
        <end position="113"/>
    </location>
</feature>
<evidence type="ECO:0000256" key="1">
    <source>
        <dbReference type="SAM" id="MobiDB-lite"/>
    </source>
</evidence>
<protein>
    <submittedName>
        <fullName evidence="2">Unnamed protein product</fullName>
    </submittedName>
</protein>
<sequence>MLGEDDLAVSKIIPVQMDGTTGPVMVVPGLASEEDMMTAASVADNGQETEGLAYFTNPQGVFNKNSGFWAVPRDRVWNGRYRAPTKKERPKATAAPESRPEEKRQLGQTERRAKVMLTTIGDDESSSEKSDVP</sequence>
<name>A0A9W7CYU1_9STRA</name>
<feature type="region of interest" description="Disordered" evidence="1">
    <location>
        <begin position="80"/>
        <end position="133"/>
    </location>
</feature>
<accession>A0A9W7CYU1</accession>
<proteinExistence type="predicted"/>
<organism evidence="2 3">
    <name type="scientific">Phytophthora fragariaefolia</name>
    <dbReference type="NCBI Taxonomy" id="1490495"/>
    <lineage>
        <taxon>Eukaryota</taxon>
        <taxon>Sar</taxon>
        <taxon>Stramenopiles</taxon>
        <taxon>Oomycota</taxon>
        <taxon>Peronosporomycetes</taxon>
        <taxon>Peronosporales</taxon>
        <taxon>Peronosporaceae</taxon>
        <taxon>Phytophthora</taxon>
    </lineage>
</organism>
<gene>
    <name evidence="2" type="ORF">Pfra01_001508200</name>
</gene>
<dbReference type="AlphaFoldDB" id="A0A9W7CYU1"/>
<dbReference type="EMBL" id="BSXT01001607">
    <property type="protein sequence ID" value="GMF43931.1"/>
    <property type="molecule type" value="Genomic_DNA"/>
</dbReference>
<dbReference type="Proteomes" id="UP001165121">
    <property type="component" value="Unassembled WGS sequence"/>
</dbReference>
<keyword evidence="3" id="KW-1185">Reference proteome</keyword>